<name>A0A9P5ZQ48_PLEER</name>
<comment type="caution">
    <text evidence="1">The sequence shown here is derived from an EMBL/GenBank/DDBJ whole genome shotgun (WGS) entry which is preliminary data.</text>
</comment>
<keyword evidence="2" id="KW-1185">Reference proteome</keyword>
<dbReference type="AlphaFoldDB" id="A0A9P5ZQ48"/>
<evidence type="ECO:0000313" key="1">
    <source>
        <dbReference type="EMBL" id="KAF9491570.1"/>
    </source>
</evidence>
<gene>
    <name evidence="1" type="ORF">BDN71DRAFT_1510258</name>
</gene>
<organism evidence="1 2">
    <name type="scientific">Pleurotus eryngii</name>
    <name type="common">Boletus of the steppes</name>
    <dbReference type="NCBI Taxonomy" id="5323"/>
    <lineage>
        <taxon>Eukaryota</taxon>
        <taxon>Fungi</taxon>
        <taxon>Dikarya</taxon>
        <taxon>Basidiomycota</taxon>
        <taxon>Agaricomycotina</taxon>
        <taxon>Agaricomycetes</taxon>
        <taxon>Agaricomycetidae</taxon>
        <taxon>Agaricales</taxon>
        <taxon>Pleurotineae</taxon>
        <taxon>Pleurotaceae</taxon>
        <taxon>Pleurotus</taxon>
    </lineage>
</organism>
<sequence length="183" mass="19546">MPPTVSENDIAQLAALLAQHGITLSAQLLTVWNTAPPVATPDAMPNTADAPLDTAIASEPNVAATATPGEAVAAGPEGSDDNGNEPMATVEQVHIHCPHCNNTLILDVQPLGSTSTGTISKWWYTILVGCQIGIFYGTWEMEFKHLVSSVPHWFVCCFSNEADAHAHFKYMEAAGRVWVHIAT</sequence>
<proteinExistence type="predicted"/>
<accession>A0A9P5ZQ48</accession>
<reference evidence="1" key="1">
    <citation type="submission" date="2020-11" db="EMBL/GenBank/DDBJ databases">
        <authorList>
            <consortium name="DOE Joint Genome Institute"/>
            <person name="Ahrendt S."/>
            <person name="Riley R."/>
            <person name="Andreopoulos W."/>
            <person name="Labutti K."/>
            <person name="Pangilinan J."/>
            <person name="Ruiz-Duenas F.J."/>
            <person name="Barrasa J.M."/>
            <person name="Sanchez-Garcia M."/>
            <person name="Camarero S."/>
            <person name="Miyauchi S."/>
            <person name="Serrano A."/>
            <person name="Linde D."/>
            <person name="Babiker R."/>
            <person name="Drula E."/>
            <person name="Ayuso-Fernandez I."/>
            <person name="Pacheco R."/>
            <person name="Padilla G."/>
            <person name="Ferreira P."/>
            <person name="Barriuso J."/>
            <person name="Kellner H."/>
            <person name="Castanera R."/>
            <person name="Alfaro M."/>
            <person name="Ramirez L."/>
            <person name="Pisabarro A.G."/>
            <person name="Kuo A."/>
            <person name="Tritt A."/>
            <person name="Lipzen A."/>
            <person name="He G."/>
            <person name="Yan M."/>
            <person name="Ng V."/>
            <person name="Cullen D."/>
            <person name="Martin F."/>
            <person name="Rosso M.-N."/>
            <person name="Henrissat B."/>
            <person name="Hibbett D."/>
            <person name="Martinez A.T."/>
            <person name="Grigoriev I.V."/>
        </authorList>
    </citation>
    <scope>NUCLEOTIDE SEQUENCE</scope>
    <source>
        <strain evidence="1">ATCC 90797</strain>
    </source>
</reference>
<dbReference type="EMBL" id="MU154616">
    <property type="protein sequence ID" value="KAF9491570.1"/>
    <property type="molecule type" value="Genomic_DNA"/>
</dbReference>
<protein>
    <submittedName>
        <fullName evidence="1">Uncharacterized protein</fullName>
    </submittedName>
</protein>
<dbReference type="Proteomes" id="UP000807025">
    <property type="component" value="Unassembled WGS sequence"/>
</dbReference>
<dbReference type="OrthoDB" id="3270804at2759"/>
<evidence type="ECO:0000313" key="2">
    <source>
        <dbReference type="Proteomes" id="UP000807025"/>
    </source>
</evidence>